<dbReference type="PANTHER" id="PTHR31672">
    <property type="entry name" value="BNACNNG10540D PROTEIN"/>
    <property type="match status" value="1"/>
</dbReference>
<keyword evidence="4" id="KW-1185">Reference proteome</keyword>
<feature type="domain" description="F-box" evidence="2">
    <location>
        <begin position="11"/>
        <end position="51"/>
    </location>
</feature>
<dbReference type="AlphaFoldDB" id="A0A834TP79"/>
<gene>
    <name evidence="3" type="ORF">G2W53_016391</name>
</gene>
<dbReference type="InterPro" id="IPR050796">
    <property type="entry name" value="SCF_F-box_component"/>
</dbReference>
<sequence length="349" mass="39112">MDLSFENGLQFPSEIMVNILSRCGTYDLLAMKLVSKNWFFSIKHPYFVRIHTEMGHDRLNSSFLLGSHFVSAEEAYDRLIIVSSNADDEEILNYLQLHPLIEQNMSMDLLGTSNGLLFLKVTNDDGTVRLFICNPTTRRVRQIQDFVLPMPTGCPAKSIISMDSKNLSGKTTQPLTPSLNLSSTKRSRGHEAENEDNLKFSQRSALSDLTNGYQTHMPPHIGFTPLVLSPGGHYTYNMENYTPHHSGSVIFNDVTYSNTPVTRKRSCIGTSSQHHQKDDFNDEIGSPKIPTLVATDMSMNSMSPAMVPKEIHLSSTTPHVHPEIVHNGSPHSNKLNQEYVDIGLPTYEC</sequence>
<proteinExistence type="predicted"/>
<dbReference type="OrthoDB" id="687122at2759"/>
<feature type="region of interest" description="Disordered" evidence="1">
    <location>
        <begin position="166"/>
        <end position="198"/>
    </location>
</feature>
<dbReference type="InterPro" id="IPR036047">
    <property type="entry name" value="F-box-like_dom_sf"/>
</dbReference>
<organism evidence="3 4">
    <name type="scientific">Senna tora</name>
    <dbReference type="NCBI Taxonomy" id="362788"/>
    <lineage>
        <taxon>Eukaryota</taxon>
        <taxon>Viridiplantae</taxon>
        <taxon>Streptophyta</taxon>
        <taxon>Embryophyta</taxon>
        <taxon>Tracheophyta</taxon>
        <taxon>Spermatophyta</taxon>
        <taxon>Magnoliopsida</taxon>
        <taxon>eudicotyledons</taxon>
        <taxon>Gunneridae</taxon>
        <taxon>Pentapetalae</taxon>
        <taxon>rosids</taxon>
        <taxon>fabids</taxon>
        <taxon>Fabales</taxon>
        <taxon>Fabaceae</taxon>
        <taxon>Caesalpinioideae</taxon>
        <taxon>Cassia clade</taxon>
        <taxon>Senna</taxon>
    </lineage>
</organism>
<accession>A0A834TP79</accession>
<evidence type="ECO:0000256" key="1">
    <source>
        <dbReference type="SAM" id="MobiDB-lite"/>
    </source>
</evidence>
<evidence type="ECO:0000313" key="4">
    <source>
        <dbReference type="Proteomes" id="UP000634136"/>
    </source>
</evidence>
<comment type="caution">
    <text evidence="3">The sequence shown here is derived from an EMBL/GenBank/DDBJ whole genome shotgun (WGS) entry which is preliminary data.</text>
</comment>
<evidence type="ECO:0000259" key="2">
    <source>
        <dbReference type="SMART" id="SM00256"/>
    </source>
</evidence>
<evidence type="ECO:0000313" key="3">
    <source>
        <dbReference type="EMBL" id="KAF7825227.1"/>
    </source>
</evidence>
<dbReference type="EMBL" id="JAAIUW010000006">
    <property type="protein sequence ID" value="KAF7825227.1"/>
    <property type="molecule type" value="Genomic_DNA"/>
</dbReference>
<protein>
    <submittedName>
        <fullName evidence="3">F-box protein CPR30-like</fullName>
    </submittedName>
</protein>
<dbReference type="Pfam" id="PF00646">
    <property type="entry name" value="F-box"/>
    <property type="match status" value="1"/>
</dbReference>
<dbReference type="Proteomes" id="UP000634136">
    <property type="component" value="Unassembled WGS sequence"/>
</dbReference>
<name>A0A834TP79_9FABA</name>
<dbReference type="InterPro" id="IPR001810">
    <property type="entry name" value="F-box_dom"/>
</dbReference>
<dbReference type="SMART" id="SM00256">
    <property type="entry name" value="FBOX"/>
    <property type="match status" value="1"/>
</dbReference>
<reference evidence="3" key="1">
    <citation type="submission" date="2020-09" db="EMBL/GenBank/DDBJ databases">
        <title>Genome-Enabled Discovery of Anthraquinone Biosynthesis in Senna tora.</title>
        <authorList>
            <person name="Kang S.-H."/>
            <person name="Pandey R.P."/>
            <person name="Lee C.-M."/>
            <person name="Sim J.-S."/>
            <person name="Jeong J.-T."/>
            <person name="Choi B.-S."/>
            <person name="Jung M."/>
            <person name="Ginzburg D."/>
            <person name="Zhao K."/>
            <person name="Won S.Y."/>
            <person name="Oh T.-J."/>
            <person name="Yu Y."/>
            <person name="Kim N.-H."/>
            <person name="Lee O.R."/>
            <person name="Lee T.-H."/>
            <person name="Bashyal P."/>
            <person name="Kim T.-S."/>
            <person name="Lee W.-H."/>
            <person name="Kawkins C."/>
            <person name="Kim C.-K."/>
            <person name="Kim J.S."/>
            <person name="Ahn B.O."/>
            <person name="Rhee S.Y."/>
            <person name="Sohng J.K."/>
        </authorList>
    </citation>
    <scope>NUCLEOTIDE SEQUENCE</scope>
    <source>
        <tissue evidence="3">Leaf</tissue>
    </source>
</reference>
<dbReference type="SUPFAM" id="SSF81383">
    <property type="entry name" value="F-box domain"/>
    <property type="match status" value="1"/>
</dbReference>
<feature type="compositionally biased region" description="Basic and acidic residues" evidence="1">
    <location>
        <begin position="189"/>
        <end position="198"/>
    </location>
</feature>
<feature type="compositionally biased region" description="Polar residues" evidence="1">
    <location>
        <begin position="166"/>
        <end position="184"/>
    </location>
</feature>
<dbReference type="PANTHER" id="PTHR31672:SF13">
    <property type="entry name" value="F-BOX PROTEIN CPR30-LIKE"/>
    <property type="match status" value="1"/>
</dbReference>